<sequence>MLRLANPSVRSVYGAHAQLMPGVRCPTCASNGVEVWVLEGRRCAKCGTACL</sequence>
<organism evidence="1 2">
    <name type="scientific">Thermothielavioides terrestris (strain ATCC 38088 / NRRL 8126)</name>
    <name type="common">Thielavia terrestris</name>
    <dbReference type="NCBI Taxonomy" id="578455"/>
    <lineage>
        <taxon>Eukaryota</taxon>
        <taxon>Fungi</taxon>
        <taxon>Dikarya</taxon>
        <taxon>Ascomycota</taxon>
        <taxon>Pezizomycotina</taxon>
        <taxon>Sordariomycetes</taxon>
        <taxon>Sordariomycetidae</taxon>
        <taxon>Sordariales</taxon>
        <taxon>Chaetomiaceae</taxon>
        <taxon>Thermothielavioides</taxon>
        <taxon>Thermothielavioides terrestris</taxon>
    </lineage>
</organism>
<accession>G2R3P4</accession>
<dbReference type="RefSeq" id="XP_003651480.1">
    <property type="nucleotide sequence ID" value="XM_003651432.1"/>
</dbReference>
<dbReference type="KEGG" id="ttt:THITE_33145"/>
<evidence type="ECO:0000313" key="1">
    <source>
        <dbReference type="EMBL" id="AEO65144.1"/>
    </source>
</evidence>
<dbReference type="HOGENOM" id="CLU_3108096_0_0_1"/>
<name>G2R3P4_THETT</name>
<dbReference type="OrthoDB" id="6133115at2759"/>
<proteinExistence type="predicted"/>
<keyword evidence="2" id="KW-1185">Reference proteome</keyword>
<dbReference type="AlphaFoldDB" id="G2R3P4"/>
<gene>
    <name evidence="1" type="ORF">THITE_33145</name>
</gene>
<protein>
    <submittedName>
        <fullName evidence="1">Uncharacterized protein</fullName>
    </submittedName>
</protein>
<dbReference type="GeneID" id="11517826"/>
<reference evidence="1 2" key="1">
    <citation type="journal article" date="2011" name="Nat. Biotechnol.">
        <title>Comparative genomic analysis of the thermophilic biomass-degrading fungi Myceliophthora thermophila and Thielavia terrestris.</title>
        <authorList>
            <person name="Berka R.M."/>
            <person name="Grigoriev I.V."/>
            <person name="Otillar R."/>
            <person name="Salamov A."/>
            <person name="Grimwood J."/>
            <person name="Reid I."/>
            <person name="Ishmael N."/>
            <person name="John T."/>
            <person name="Darmond C."/>
            <person name="Moisan M.-C."/>
            <person name="Henrissat B."/>
            <person name="Coutinho P.M."/>
            <person name="Lombard V."/>
            <person name="Natvig D.O."/>
            <person name="Lindquist E."/>
            <person name="Schmutz J."/>
            <person name="Lucas S."/>
            <person name="Harris P."/>
            <person name="Powlowski J."/>
            <person name="Bellemare A."/>
            <person name="Taylor D."/>
            <person name="Butler G."/>
            <person name="de Vries R.P."/>
            <person name="Allijn I.E."/>
            <person name="van den Brink J."/>
            <person name="Ushinsky S."/>
            <person name="Storms R."/>
            <person name="Powell A.J."/>
            <person name="Paulsen I.T."/>
            <person name="Elbourne L.D.H."/>
            <person name="Baker S.E."/>
            <person name="Magnuson J."/>
            <person name="LaBoissiere S."/>
            <person name="Clutterbuck A.J."/>
            <person name="Martinez D."/>
            <person name="Wogulis M."/>
            <person name="de Leon A.L."/>
            <person name="Rey M.W."/>
            <person name="Tsang A."/>
        </authorList>
    </citation>
    <scope>NUCLEOTIDE SEQUENCE [LARGE SCALE GENOMIC DNA]</scope>
    <source>
        <strain evidence="2">ATCC 38088 / NRRL 8126</strain>
    </source>
</reference>
<dbReference type="EMBL" id="CP003010">
    <property type="protein sequence ID" value="AEO65144.1"/>
    <property type="molecule type" value="Genomic_DNA"/>
</dbReference>
<evidence type="ECO:0000313" key="2">
    <source>
        <dbReference type="Proteomes" id="UP000008181"/>
    </source>
</evidence>
<dbReference type="Proteomes" id="UP000008181">
    <property type="component" value="Chromosome 2"/>
</dbReference>